<feature type="domain" description="Helicase ATP-binding" evidence="9">
    <location>
        <begin position="379"/>
        <end position="560"/>
    </location>
</feature>
<dbReference type="InterPro" id="IPR014001">
    <property type="entry name" value="Helicase_ATP-bd"/>
</dbReference>
<gene>
    <name evidence="10" type="primary">TDRD12_1</name>
    <name evidence="10" type="ORF">Bhyg_01146</name>
</gene>
<sequence>MVEHIDPEHCEFGSVQLTHYVSPHEFWIKYKDDERASPDNEIQKRIARLVNSDFGYQPSIGEIVILRCFGTLNKLIRVRVDAELHSDNGSEFILWAIDEGYPIRSTKEFIAQLRSEELKNAGSQVYKVTLNSIVPANLVFNIEKGNSERFKTKCWSEKAINEFEKMLNGQLLFHYDCHADVDTQHIYGSLEVISPFGQIINMSTVMKKLDEAVDATDFDFEKQNLTHLSYWLKQHPNYKIKENIKGALSQEDSLSQTLQQCSLNETPLNKRSPLNKLPAQIETPQPPIDSTEPKETHSPKPTSPDIPATNSLHFRKALQEESSFSADVKKRLLCHFPNFPNKTSVRAISLVSEANFTDEVHDKLKSEISQVYRIQALGWPHLMRRSSLILINGPKSGKTWTYLPAVCSLLNEDHCDGKIESGDGPVIIIICLDSYSVKQILSRCHTLLSRQFCCEGGYGREEMEDLEYKLLNGFDVLVTTMPCLSRLMKDSLNFFNKKRITTVVFDDIDAMWDCFGESEVAKIREAFCLDPRIQVIITSKTWHKTLKKFCEKDDMLVCIGAYIEAAVYAKAEFQAEFTVMSSDKENVYKNFLSIFKEQNFDNERTVVICSESDEVIKINEYLKRDGYVCTFCHDKTDSSEI</sequence>
<dbReference type="EC" id="3.6.4.13" evidence="1"/>
<evidence type="ECO:0000256" key="3">
    <source>
        <dbReference type="ARBA" id="ARBA00022741"/>
    </source>
</evidence>
<dbReference type="AlphaFoldDB" id="A0A9Q0S588"/>
<dbReference type="PANTHER" id="PTHR22655">
    <property type="entry name" value="ATP-DEPENDENT RNA HELICASE TDRD12-RELATED"/>
    <property type="match status" value="1"/>
</dbReference>
<dbReference type="InterPro" id="IPR027417">
    <property type="entry name" value="P-loop_NTPase"/>
</dbReference>
<keyword evidence="2" id="KW-0677">Repeat</keyword>
<comment type="catalytic activity">
    <reaction evidence="7">
        <text>ATP + H2O = ADP + phosphate + H(+)</text>
        <dbReference type="Rhea" id="RHEA:13065"/>
        <dbReference type="ChEBI" id="CHEBI:15377"/>
        <dbReference type="ChEBI" id="CHEBI:15378"/>
        <dbReference type="ChEBI" id="CHEBI:30616"/>
        <dbReference type="ChEBI" id="CHEBI:43474"/>
        <dbReference type="ChEBI" id="CHEBI:456216"/>
        <dbReference type="EC" id="3.6.4.13"/>
    </reaction>
</comment>
<evidence type="ECO:0000313" key="10">
    <source>
        <dbReference type="EMBL" id="KAJ6645937.1"/>
    </source>
</evidence>
<dbReference type="Gene3D" id="3.40.50.300">
    <property type="entry name" value="P-loop containing nucleotide triphosphate hydrolases"/>
    <property type="match status" value="1"/>
</dbReference>
<evidence type="ECO:0000256" key="2">
    <source>
        <dbReference type="ARBA" id="ARBA00022737"/>
    </source>
</evidence>
<dbReference type="SUPFAM" id="SSF52540">
    <property type="entry name" value="P-loop containing nucleoside triphosphate hydrolases"/>
    <property type="match status" value="1"/>
</dbReference>
<keyword evidence="4" id="KW-0378">Hydrolase</keyword>
<accession>A0A9Q0S588</accession>
<evidence type="ECO:0000259" key="9">
    <source>
        <dbReference type="PROSITE" id="PS51192"/>
    </source>
</evidence>
<proteinExistence type="predicted"/>
<dbReference type="PROSITE" id="PS51192">
    <property type="entry name" value="HELICASE_ATP_BIND_1"/>
    <property type="match status" value="1"/>
</dbReference>
<evidence type="ECO:0000256" key="5">
    <source>
        <dbReference type="ARBA" id="ARBA00022806"/>
    </source>
</evidence>
<evidence type="ECO:0000313" key="11">
    <source>
        <dbReference type="Proteomes" id="UP001151699"/>
    </source>
</evidence>
<comment type="caution">
    <text evidence="10">The sequence shown here is derived from an EMBL/GenBank/DDBJ whole genome shotgun (WGS) entry which is preliminary data.</text>
</comment>
<dbReference type="GO" id="GO:0016787">
    <property type="term" value="F:hydrolase activity"/>
    <property type="evidence" value="ECO:0007669"/>
    <property type="project" value="UniProtKB-KW"/>
</dbReference>
<dbReference type="GO" id="GO:0005524">
    <property type="term" value="F:ATP binding"/>
    <property type="evidence" value="ECO:0007669"/>
    <property type="project" value="UniProtKB-KW"/>
</dbReference>
<feature type="non-terminal residue" evidence="10">
    <location>
        <position position="1"/>
    </location>
</feature>
<dbReference type="OrthoDB" id="249932at2759"/>
<name>A0A9Q0S588_9DIPT</name>
<dbReference type="EMBL" id="WJQU01000001">
    <property type="protein sequence ID" value="KAJ6645937.1"/>
    <property type="molecule type" value="Genomic_DNA"/>
</dbReference>
<dbReference type="GO" id="GO:0003724">
    <property type="term" value="F:RNA helicase activity"/>
    <property type="evidence" value="ECO:0007669"/>
    <property type="project" value="UniProtKB-EC"/>
</dbReference>
<dbReference type="PANTHER" id="PTHR22655:SF2">
    <property type="entry name" value="ATP-DEPENDENT RNA HELICASE TDRD12-RELATED"/>
    <property type="match status" value="1"/>
</dbReference>
<dbReference type="GO" id="GO:0003676">
    <property type="term" value="F:nucleic acid binding"/>
    <property type="evidence" value="ECO:0007669"/>
    <property type="project" value="InterPro"/>
</dbReference>
<keyword evidence="11" id="KW-1185">Reference proteome</keyword>
<keyword evidence="6" id="KW-0067">ATP-binding</keyword>
<dbReference type="Pfam" id="PF00270">
    <property type="entry name" value="DEAD"/>
    <property type="match status" value="1"/>
</dbReference>
<evidence type="ECO:0000256" key="1">
    <source>
        <dbReference type="ARBA" id="ARBA00012552"/>
    </source>
</evidence>
<dbReference type="InterPro" id="IPR011545">
    <property type="entry name" value="DEAD/DEAH_box_helicase_dom"/>
</dbReference>
<feature type="region of interest" description="Disordered" evidence="8">
    <location>
        <begin position="265"/>
        <end position="309"/>
    </location>
</feature>
<dbReference type="GO" id="GO:0042078">
    <property type="term" value="P:germ-line stem cell division"/>
    <property type="evidence" value="ECO:0007669"/>
    <property type="project" value="TreeGrafter"/>
</dbReference>
<evidence type="ECO:0000256" key="8">
    <source>
        <dbReference type="SAM" id="MobiDB-lite"/>
    </source>
</evidence>
<keyword evidence="3" id="KW-0547">Nucleotide-binding</keyword>
<protein>
    <recommendedName>
        <fullName evidence="1">RNA helicase</fullName>
        <ecNumber evidence="1">3.6.4.13</ecNumber>
    </recommendedName>
</protein>
<keyword evidence="5 10" id="KW-0347">Helicase</keyword>
<evidence type="ECO:0000256" key="4">
    <source>
        <dbReference type="ARBA" id="ARBA00022801"/>
    </source>
</evidence>
<dbReference type="Proteomes" id="UP001151699">
    <property type="component" value="Chromosome A"/>
</dbReference>
<organism evidence="10 11">
    <name type="scientific">Pseudolycoriella hygida</name>
    <dbReference type="NCBI Taxonomy" id="35572"/>
    <lineage>
        <taxon>Eukaryota</taxon>
        <taxon>Metazoa</taxon>
        <taxon>Ecdysozoa</taxon>
        <taxon>Arthropoda</taxon>
        <taxon>Hexapoda</taxon>
        <taxon>Insecta</taxon>
        <taxon>Pterygota</taxon>
        <taxon>Neoptera</taxon>
        <taxon>Endopterygota</taxon>
        <taxon>Diptera</taxon>
        <taxon>Nematocera</taxon>
        <taxon>Sciaroidea</taxon>
        <taxon>Sciaridae</taxon>
        <taxon>Pseudolycoriella</taxon>
    </lineage>
</organism>
<reference evidence="10" key="1">
    <citation type="submission" date="2022-07" db="EMBL/GenBank/DDBJ databases">
        <authorList>
            <person name="Trinca V."/>
            <person name="Uliana J.V.C."/>
            <person name="Torres T.T."/>
            <person name="Ward R.J."/>
            <person name="Monesi N."/>
        </authorList>
    </citation>
    <scope>NUCLEOTIDE SEQUENCE</scope>
    <source>
        <strain evidence="10">HSMRA1968</strain>
        <tissue evidence="10">Whole embryos</tissue>
    </source>
</reference>
<evidence type="ECO:0000256" key="7">
    <source>
        <dbReference type="ARBA" id="ARBA00047984"/>
    </source>
</evidence>
<evidence type="ECO:0000256" key="6">
    <source>
        <dbReference type="ARBA" id="ARBA00022840"/>
    </source>
</evidence>